<evidence type="ECO:0000313" key="2">
    <source>
        <dbReference type="Proteomes" id="UP000289856"/>
    </source>
</evidence>
<proteinExistence type="predicted"/>
<name>A0A3T1CZA5_9BACL</name>
<dbReference type="Proteomes" id="UP000289856">
    <property type="component" value="Chromosome"/>
</dbReference>
<dbReference type="OrthoDB" id="9801841at2"/>
<keyword evidence="2" id="KW-1185">Reference proteome</keyword>
<reference evidence="1 2" key="1">
    <citation type="submission" date="2019-01" db="EMBL/GenBank/DDBJ databases">
        <title>Complete genome sequence of Cohnella hallensis HS21 isolated from Korean fir (Abies koreana) rhizospheric soil.</title>
        <authorList>
            <person name="Jiang L."/>
            <person name="Kang S.W."/>
            <person name="Kim S."/>
            <person name="Jung J."/>
            <person name="Kim C.Y."/>
            <person name="Kim D.H."/>
            <person name="Kim S.W."/>
            <person name="Lee J."/>
        </authorList>
    </citation>
    <scope>NUCLEOTIDE SEQUENCE [LARGE SCALE GENOMIC DNA]</scope>
    <source>
        <strain evidence="1 2">HS21</strain>
    </source>
</reference>
<sequence length="557" mass="64830">MNSFIQYLDQFNVLSPNHAKIYDEYTQHSDQYRFSIDTKIEQFLMTLFVEAPRSVIMTGNAGDGKTRLCRTIYEEITGQSLHQWPKSGIVEAPFSNGKIRIVKDLSELTETVIYEELARLQDQVINGHSDHIYYLIAANEGKLTKFLAQNASLKPLSEQVEVRFLSHSRNDEQFHLVNLQDVTSSIYAGRIMEEWNKEKNWAACDSCSKVNSCMIHLNHRRVSQESIRNNLIEQYRLLDCMGIHITMREILIHISYVLTGGLTCEKVLEAHYLDIEDHAKRAYYDNFYGIHLSDAGSAELGAIRQFRRLDPGQLSISTIDDFLLNGDISGESHIESRHSALFDEEIDLLFGYYRKLIEKYRTHDPNMDFKVILEQMPKFRRKYFFESDEQEQHIRKKLVPYLYFFQFTDSLTNKQALASTRKELIQGLNHAFSKKLIDRAESQLFVVNENLLIHETFSASQVKLATDEERSDIDYLPSKLYITVNQETKLEVKLPVFEYLLRLSRGGLFITLRQEVDILLSTFRNDLINRSELDEFSLQVFAIEPNKGVYTRCEIDI</sequence>
<dbReference type="RefSeq" id="WP_130605019.1">
    <property type="nucleotide sequence ID" value="NZ_AP019400.1"/>
</dbReference>
<organism evidence="1 2">
    <name type="scientific">Cohnella abietis</name>
    <dbReference type="NCBI Taxonomy" id="2507935"/>
    <lineage>
        <taxon>Bacteria</taxon>
        <taxon>Bacillati</taxon>
        <taxon>Bacillota</taxon>
        <taxon>Bacilli</taxon>
        <taxon>Bacillales</taxon>
        <taxon>Paenibacillaceae</taxon>
        <taxon>Cohnella</taxon>
    </lineage>
</organism>
<accession>A0A3T1CZA5</accession>
<gene>
    <name evidence="1" type="ORF">KCTCHS21_05470</name>
</gene>
<protein>
    <submittedName>
        <fullName evidence="1">Uncharacterized protein</fullName>
    </submittedName>
</protein>
<evidence type="ECO:0000313" key="1">
    <source>
        <dbReference type="EMBL" id="BBI31148.1"/>
    </source>
</evidence>
<dbReference type="AlphaFoldDB" id="A0A3T1CZA5"/>
<dbReference type="EMBL" id="AP019400">
    <property type="protein sequence ID" value="BBI31148.1"/>
    <property type="molecule type" value="Genomic_DNA"/>
</dbReference>
<dbReference type="KEGG" id="cohn:KCTCHS21_05470"/>